<evidence type="ECO:0000313" key="11">
    <source>
        <dbReference type="Proteomes" id="UP000178176"/>
    </source>
</evidence>
<feature type="transmembrane region" description="Helical" evidence="7">
    <location>
        <begin position="210"/>
        <end position="231"/>
    </location>
</feature>
<dbReference type="PANTHER" id="PTHR42751">
    <property type="entry name" value="SODIUM/HYDROGEN EXCHANGER FAMILY/TRKA DOMAIN PROTEIN"/>
    <property type="match status" value="1"/>
</dbReference>
<feature type="transmembrane region" description="Helical" evidence="7">
    <location>
        <begin position="54"/>
        <end position="70"/>
    </location>
</feature>
<evidence type="ECO:0000313" key="10">
    <source>
        <dbReference type="EMBL" id="OGC91869.1"/>
    </source>
</evidence>
<evidence type="ECO:0000259" key="9">
    <source>
        <dbReference type="Pfam" id="PF02254"/>
    </source>
</evidence>
<evidence type="ECO:0000256" key="6">
    <source>
        <dbReference type="ARBA" id="ARBA00023136"/>
    </source>
</evidence>
<organism evidence="10 11">
    <name type="scientific">Candidatus Amesbacteria bacterium RIFCSPHIGHO2_01_FULL_48_32b</name>
    <dbReference type="NCBI Taxonomy" id="1797253"/>
    <lineage>
        <taxon>Bacteria</taxon>
        <taxon>Candidatus Amesiibacteriota</taxon>
    </lineage>
</organism>
<dbReference type="EMBL" id="MEXH01000027">
    <property type="protein sequence ID" value="OGC91869.1"/>
    <property type="molecule type" value="Genomic_DNA"/>
</dbReference>
<protein>
    <submittedName>
        <fullName evidence="10">Uncharacterized protein</fullName>
    </submittedName>
</protein>
<dbReference type="GO" id="GO:0016020">
    <property type="term" value="C:membrane"/>
    <property type="evidence" value="ECO:0007669"/>
    <property type="project" value="UniProtKB-SubCell"/>
</dbReference>
<dbReference type="Pfam" id="PF02254">
    <property type="entry name" value="TrkA_N"/>
    <property type="match status" value="1"/>
</dbReference>
<feature type="transmembrane region" description="Helical" evidence="7">
    <location>
        <begin position="111"/>
        <end position="131"/>
    </location>
</feature>
<feature type="domain" description="RCK N-terminal" evidence="9">
    <location>
        <begin position="403"/>
        <end position="519"/>
    </location>
</feature>
<gene>
    <name evidence="10" type="ORF">A2876_03910</name>
</gene>
<dbReference type="InterPro" id="IPR036291">
    <property type="entry name" value="NAD(P)-bd_dom_sf"/>
</dbReference>
<keyword evidence="3" id="KW-0813">Transport</keyword>
<dbReference type="AlphaFoldDB" id="A0A1F4YD28"/>
<comment type="similarity">
    <text evidence="2">Belongs to the monovalent cation:proton antiporter 2 (CPA2) transporter (TC 2.A.37) family.</text>
</comment>
<sequence>MDTLTVLAIVVGLATGAGIIIRRAGLPAMLGYILAGAVISGVGWGRGLGVVGELGQLGVTLLLFLVGLELPISQLVRLGRTVLVSGGAQIAVTSVVGFVLARWMGFTLVEAIFLGVALTFSSTIVVVKLLSEKKELQSLHGRIAVGSLLVQDFVAIGLLVVLSGWGKGAWSGPELVGVIIKGLVLVAATFGLAEMVVPRLVKSLAANTETLFAFSLAWCLGIAALAASPIVGFSAEVGGLLAGLTLANAAEHFQVMARVRPVRDFFMLLFFVGLGASLTVGGVGDNWWRAAVLSAYVLIGNPLIMLAILTWMGYSKRTAFLAGLTMGQISEFSLIVVAAAVRSGQVGDRVVATVAMVGVVTMTICSYLISHGEKFYVSVSRFIPGRKRTGRKGGEEGIRSFEVVLFGHSRAGSVIRPALERLGKKIMVVDFDPQVVEKLEREGKLAVYGDMSDVELYDELGLKNARLVVSTVSDLSDNLQLLEVVKSKTKKGPKVVTTAVDGAEAKVMYAAGADYVLVPNHAGGELLARVIEEQGIERIDQWGKTQLAGL</sequence>
<evidence type="ECO:0000256" key="1">
    <source>
        <dbReference type="ARBA" id="ARBA00004141"/>
    </source>
</evidence>
<feature type="transmembrane region" description="Helical" evidence="7">
    <location>
        <begin position="29"/>
        <end position="48"/>
    </location>
</feature>
<keyword evidence="4 7" id="KW-0812">Transmembrane</keyword>
<feature type="domain" description="Cation/H+ exchanger transmembrane" evidence="8">
    <location>
        <begin position="14"/>
        <end position="364"/>
    </location>
</feature>
<evidence type="ECO:0000256" key="5">
    <source>
        <dbReference type="ARBA" id="ARBA00022989"/>
    </source>
</evidence>
<dbReference type="PANTHER" id="PTHR42751:SF3">
    <property type="entry name" value="SODIUM_GLUTAMATE SYMPORTER"/>
    <property type="match status" value="1"/>
</dbReference>
<comment type="subcellular location">
    <subcellularLocation>
        <location evidence="1">Membrane</location>
        <topology evidence="1">Multi-pass membrane protein</topology>
    </subcellularLocation>
</comment>
<dbReference type="Gene3D" id="1.20.1530.20">
    <property type="match status" value="1"/>
</dbReference>
<evidence type="ECO:0000256" key="2">
    <source>
        <dbReference type="ARBA" id="ARBA00005551"/>
    </source>
</evidence>
<dbReference type="InterPro" id="IPR003148">
    <property type="entry name" value="RCK_N"/>
</dbReference>
<accession>A0A1F4YD28</accession>
<evidence type="ECO:0000256" key="4">
    <source>
        <dbReference type="ARBA" id="ARBA00022692"/>
    </source>
</evidence>
<proteinExistence type="inferred from homology"/>
<dbReference type="SUPFAM" id="SSF51735">
    <property type="entry name" value="NAD(P)-binding Rossmann-fold domains"/>
    <property type="match status" value="1"/>
</dbReference>
<dbReference type="Pfam" id="PF00999">
    <property type="entry name" value="Na_H_Exchanger"/>
    <property type="match status" value="1"/>
</dbReference>
<dbReference type="InterPro" id="IPR038770">
    <property type="entry name" value="Na+/solute_symporter_sf"/>
</dbReference>
<dbReference type="Proteomes" id="UP000178176">
    <property type="component" value="Unassembled WGS sequence"/>
</dbReference>
<reference evidence="10 11" key="1">
    <citation type="journal article" date="2016" name="Nat. Commun.">
        <title>Thousands of microbial genomes shed light on interconnected biogeochemical processes in an aquifer system.</title>
        <authorList>
            <person name="Anantharaman K."/>
            <person name="Brown C.T."/>
            <person name="Hug L.A."/>
            <person name="Sharon I."/>
            <person name="Castelle C.J."/>
            <person name="Probst A.J."/>
            <person name="Thomas B.C."/>
            <person name="Singh A."/>
            <person name="Wilkins M.J."/>
            <person name="Karaoz U."/>
            <person name="Brodie E.L."/>
            <person name="Williams K.H."/>
            <person name="Hubbard S.S."/>
            <person name="Banfield J.F."/>
        </authorList>
    </citation>
    <scope>NUCLEOTIDE SEQUENCE [LARGE SCALE GENOMIC DNA]</scope>
</reference>
<feature type="transmembrane region" description="Helical" evidence="7">
    <location>
        <begin position="6"/>
        <end position="22"/>
    </location>
</feature>
<dbReference type="GO" id="GO:0015297">
    <property type="term" value="F:antiporter activity"/>
    <property type="evidence" value="ECO:0007669"/>
    <property type="project" value="InterPro"/>
</dbReference>
<feature type="transmembrane region" description="Helical" evidence="7">
    <location>
        <begin position="319"/>
        <end position="338"/>
    </location>
</feature>
<feature type="transmembrane region" description="Helical" evidence="7">
    <location>
        <begin position="178"/>
        <end position="198"/>
    </location>
</feature>
<dbReference type="InterPro" id="IPR006153">
    <property type="entry name" value="Cation/H_exchanger_TM"/>
</dbReference>
<feature type="transmembrane region" description="Helical" evidence="7">
    <location>
        <begin position="82"/>
        <end position="105"/>
    </location>
</feature>
<evidence type="ECO:0000259" key="8">
    <source>
        <dbReference type="Pfam" id="PF00999"/>
    </source>
</evidence>
<feature type="transmembrane region" description="Helical" evidence="7">
    <location>
        <begin position="350"/>
        <end position="369"/>
    </location>
</feature>
<keyword evidence="5 7" id="KW-1133">Transmembrane helix</keyword>
<name>A0A1F4YD28_9BACT</name>
<evidence type="ECO:0000256" key="3">
    <source>
        <dbReference type="ARBA" id="ARBA00022448"/>
    </source>
</evidence>
<dbReference type="Gene3D" id="3.40.50.720">
    <property type="entry name" value="NAD(P)-binding Rossmann-like Domain"/>
    <property type="match status" value="1"/>
</dbReference>
<feature type="transmembrane region" description="Helical" evidence="7">
    <location>
        <begin position="290"/>
        <end position="312"/>
    </location>
</feature>
<evidence type="ECO:0000256" key="7">
    <source>
        <dbReference type="SAM" id="Phobius"/>
    </source>
</evidence>
<dbReference type="GO" id="GO:1902600">
    <property type="term" value="P:proton transmembrane transport"/>
    <property type="evidence" value="ECO:0007669"/>
    <property type="project" value="InterPro"/>
</dbReference>
<dbReference type="GO" id="GO:0006813">
    <property type="term" value="P:potassium ion transport"/>
    <property type="evidence" value="ECO:0007669"/>
    <property type="project" value="InterPro"/>
</dbReference>
<feature type="transmembrane region" description="Helical" evidence="7">
    <location>
        <begin position="265"/>
        <end position="284"/>
    </location>
</feature>
<feature type="transmembrane region" description="Helical" evidence="7">
    <location>
        <begin position="143"/>
        <end position="166"/>
    </location>
</feature>
<keyword evidence="6 7" id="KW-0472">Membrane</keyword>
<comment type="caution">
    <text evidence="10">The sequence shown here is derived from an EMBL/GenBank/DDBJ whole genome shotgun (WGS) entry which is preliminary data.</text>
</comment>